<dbReference type="PANTHER" id="PTHR30086">
    <property type="entry name" value="ARGININE EXPORTER PROTEIN ARGO"/>
    <property type="match status" value="1"/>
</dbReference>
<sequence>MTLATLAAFAGAIFVLFFTPGPGNVAMVARTLDAGPVHGFVYGAGIITGDIFWLTVAVTGLTALSSSLGPSVWIVKLAGAGVLIWFAYRAFRSFANPETPDRIRGTTTRLGLAATYLAGVAMPLTNPKPIVFYLSFLPAFFDLSQVGIRDWLAMVAIMLAMYGLTAAVHVGLAHRARDWLKAKGVKRWADGVTGVIMLAVAVLLLVR</sequence>
<dbReference type="RefSeq" id="WP_330195034.1">
    <property type="nucleotide sequence ID" value="NZ_JAZDRO010000001.1"/>
</dbReference>
<keyword evidence="8" id="KW-1185">Reference proteome</keyword>
<organism evidence="7 8">
    <name type="scientific">Hyphobacterium marinum</name>
    <dbReference type="NCBI Taxonomy" id="3116574"/>
    <lineage>
        <taxon>Bacteria</taxon>
        <taxon>Pseudomonadati</taxon>
        <taxon>Pseudomonadota</taxon>
        <taxon>Alphaproteobacteria</taxon>
        <taxon>Maricaulales</taxon>
        <taxon>Maricaulaceae</taxon>
        <taxon>Hyphobacterium</taxon>
    </lineage>
</organism>
<keyword evidence="4 6" id="KW-1133">Transmembrane helix</keyword>
<comment type="caution">
    <text evidence="7">The sequence shown here is derived from an EMBL/GenBank/DDBJ whole genome shotgun (WGS) entry which is preliminary data.</text>
</comment>
<name>A0ABU7LVA8_9PROT</name>
<evidence type="ECO:0000313" key="7">
    <source>
        <dbReference type="EMBL" id="MEE2565499.1"/>
    </source>
</evidence>
<dbReference type="InterPro" id="IPR001123">
    <property type="entry name" value="LeuE-type"/>
</dbReference>
<gene>
    <name evidence="7" type="ORF">V0U35_02305</name>
</gene>
<feature type="transmembrane region" description="Helical" evidence="6">
    <location>
        <begin position="151"/>
        <end position="176"/>
    </location>
</feature>
<keyword evidence="3 6" id="KW-0812">Transmembrane</keyword>
<reference evidence="7 8" key="1">
    <citation type="submission" date="2024-01" db="EMBL/GenBank/DDBJ databases">
        <title>Hyphobacterium bacterium isolated from marine sediment.</title>
        <authorList>
            <person name="Zhao S."/>
        </authorList>
    </citation>
    <scope>NUCLEOTIDE SEQUENCE [LARGE SCALE GENOMIC DNA]</scope>
    <source>
        <strain evidence="7 8">Y60-23</strain>
    </source>
</reference>
<dbReference type="Proteomes" id="UP001310692">
    <property type="component" value="Unassembled WGS sequence"/>
</dbReference>
<keyword evidence="2" id="KW-1003">Cell membrane</keyword>
<comment type="subcellular location">
    <subcellularLocation>
        <location evidence="1">Cell membrane</location>
        <topology evidence="1">Multi-pass membrane protein</topology>
    </subcellularLocation>
</comment>
<evidence type="ECO:0000256" key="5">
    <source>
        <dbReference type="ARBA" id="ARBA00023136"/>
    </source>
</evidence>
<dbReference type="Pfam" id="PF01810">
    <property type="entry name" value="LysE"/>
    <property type="match status" value="1"/>
</dbReference>
<evidence type="ECO:0000256" key="4">
    <source>
        <dbReference type="ARBA" id="ARBA00022989"/>
    </source>
</evidence>
<dbReference type="EMBL" id="JAZDRO010000001">
    <property type="protein sequence ID" value="MEE2565499.1"/>
    <property type="molecule type" value="Genomic_DNA"/>
</dbReference>
<evidence type="ECO:0000256" key="3">
    <source>
        <dbReference type="ARBA" id="ARBA00022692"/>
    </source>
</evidence>
<proteinExistence type="predicted"/>
<evidence type="ECO:0000256" key="1">
    <source>
        <dbReference type="ARBA" id="ARBA00004651"/>
    </source>
</evidence>
<protein>
    <submittedName>
        <fullName evidence="7">LysE family translocator</fullName>
    </submittedName>
</protein>
<evidence type="ECO:0000256" key="2">
    <source>
        <dbReference type="ARBA" id="ARBA00022475"/>
    </source>
</evidence>
<keyword evidence="5 6" id="KW-0472">Membrane</keyword>
<feature type="transmembrane region" description="Helical" evidence="6">
    <location>
        <begin position="73"/>
        <end position="91"/>
    </location>
</feature>
<feature type="transmembrane region" description="Helical" evidence="6">
    <location>
        <begin position="188"/>
        <end position="206"/>
    </location>
</feature>
<accession>A0ABU7LVA8</accession>
<evidence type="ECO:0000256" key="6">
    <source>
        <dbReference type="SAM" id="Phobius"/>
    </source>
</evidence>
<dbReference type="PANTHER" id="PTHR30086:SF20">
    <property type="entry name" value="ARGININE EXPORTER PROTEIN ARGO-RELATED"/>
    <property type="match status" value="1"/>
</dbReference>
<feature type="transmembrane region" description="Helical" evidence="6">
    <location>
        <begin position="39"/>
        <end position="61"/>
    </location>
</feature>
<evidence type="ECO:0000313" key="8">
    <source>
        <dbReference type="Proteomes" id="UP001310692"/>
    </source>
</evidence>